<gene>
    <name evidence="2" type="ORF">ACFSCX_25345</name>
</gene>
<dbReference type="InterPro" id="IPR003607">
    <property type="entry name" value="HD/PDEase_dom"/>
</dbReference>
<reference evidence="3" key="1">
    <citation type="journal article" date="2019" name="Int. J. Syst. Evol. Microbiol.">
        <title>The Global Catalogue of Microorganisms (GCM) 10K type strain sequencing project: providing services to taxonomists for standard genome sequencing and annotation.</title>
        <authorList>
            <consortium name="The Broad Institute Genomics Platform"/>
            <consortium name="The Broad Institute Genome Sequencing Center for Infectious Disease"/>
            <person name="Wu L."/>
            <person name="Ma J."/>
        </authorList>
    </citation>
    <scope>NUCLEOTIDE SEQUENCE [LARGE SCALE GENOMIC DNA]</scope>
    <source>
        <strain evidence="3">CCUG 49339</strain>
    </source>
</reference>
<sequence length="320" mass="37354">MYIFSNQAEVHEPLYDTTISLYPWEYELLQTRPVRRLKFLSHYGTGSFVTSVKHSRYEHTIGVWTLIATFFPKDEELRIAALLHDIGHLPFSHAVEKTLGFNHHHITEEKIRSEEVTSILVKHHFLPERIIDLLNQDTPLSHKTPYICADHLDSFLRDAYMLGKKGIHPSEVIRTMSFNQQYVDADYHTSKHIMLMIYHDHTSFLSPKLLALDALLAKAISEYARDQFIDIQQLTNNELIQVLVSSENVRVKEIMNIILWEPERIKIHHEQVDNAEKVEVRKVYDKTPLVDGVPLISICSESKHLLQSIRALQKDYYISY</sequence>
<dbReference type="PANTHER" id="PTHR11373">
    <property type="entry name" value="DEOXYNUCLEOSIDE TRIPHOSPHATE TRIPHOSPHOHYDROLASE"/>
    <property type="match status" value="1"/>
</dbReference>
<dbReference type="SUPFAM" id="SSF109604">
    <property type="entry name" value="HD-domain/PDEase-like"/>
    <property type="match status" value="1"/>
</dbReference>
<accession>A0ABW4M050</accession>
<dbReference type="InterPro" id="IPR006674">
    <property type="entry name" value="HD_domain"/>
</dbReference>
<evidence type="ECO:0000259" key="1">
    <source>
        <dbReference type="PROSITE" id="PS51831"/>
    </source>
</evidence>
<protein>
    <submittedName>
        <fullName evidence="2">HD domain-containing protein</fullName>
    </submittedName>
</protein>
<dbReference type="Pfam" id="PF01966">
    <property type="entry name" value="HD"/>
    <property type="match status" value="1"/>
</dbReference>
<evidence type="ECO:0000313" key="2">
    <source>
        <dbReference type="EMBL" id="MFD1739795.1"/>
    </source>
</evidence>
<dbReference type="EMBL" id="JBHUEM010000060">
    <property type="protein sequence ID" value="MFD1739795.1"/>
    <property type="molecule type" value="Genomic_DNA"/>
</dbReference>
<dbReference type="SMART" id="SM00471">
    <property type="entry name" value="HDc"/>
    <property type="match status" value="1"/>
</dbReference>
<feature type="domain" description="HD" evidence="1">
    <location>
        <begin position="56"/>
        <end position="155"/>
    </location>
</feature>
<keyword evidence="3" id="KW-1185">Reference proteome</keyword>
<proteinExistence type="predicted"/>
<dbReference type="PROSITE" id="PS51831">
    <property type="entry name" value="HD"/>
    <property type="match status" value="1"/>
</dbReference>
<dbReference type="PANTHER" id="PTHR11373:SF4">
    <property type="entry name" value="DEOXYNUCLEOSIDE TRIPHOSPHATE TRIPHOSPHOHYDROLASE SAMHD1"/>
    <property type="match status" value="1"/>
</dbReference>
<dbReference type="InterPro" id="IPR050135">
    <property type="entry name" value="dGTPase-like"/>
</dbReference>
<dbReference type="Proteomes" id="UP001597214">
    <property type="component" value="Unassembled WGS sequence"/>
</dbReference>
<dbReference type="Gene3D" id="1.10.3210.10">
    <property type="entry name" value="Hypothetical protein af1432"/>
    <property type="match status" value="1"/>
</dbReference>
<comment type="caution">
    <text evidence="2">The sequence shown here is derived from an EMBL/GenBank/DDBJ whole genome shotgun (WGS) entry which is preliminary data.</text>
</comment>
<name>A0ABW4M050_9BACI</name>
<dbReference type="CDD" id="cd00077">
    <property type="entry name" value="HDc"/>
    <property type="match status" value="1"/>
</dbReference>
<dbReference type="RefSeq" id="WP_377931050.1">
    <property type="nucleotide sequence ID" value="NZ_JBHUEM010000060.1"/>
</dbReference>
<evidence type="ECO:0000313" key="3">
    <source>
        <dbReference type="Proteomes" id="UP001597214"/>
    </source>
</evidence>
<organism evidence="2 3">
    <name type="scientific">Bacillus salitolerans</name>
    <dbReference type="NCBI Taxonomy" id="1437434"/>
    <lineage>
        <taxon>Bacteria</taxon>
        <taxon>Bacillati</taxon>
        <taxon>Bacillota</taxon>
        <taxon>Bacilli</taxon>
        <taxon>Bacillales</taxon>
        <taxon>Bacillaceae</taxon>
        <taxon>Bacillus</taxon>
    </lineage>
</organism>